<reference evidence="2" key="1">
    <citation type="submission" date="2022-11" db="UniProtKB">
        <authorList>
            <consortium name="WormBaseParasite"/>
        </authorList>
    </citation>
    <scope>IDENTIFICATION</scope>
</reference>
<accession>A0AC34PY06</accession>
<dbReference type="WBParaSite" id="JU765_v2.g11098.t1">
    <property type="protein sequence ID" value="JU765_v2.g11098.t1"/>
    <property type="gene ID" value="JU765_v2.g11098"/>
</dbReference>
<proteinExistence type="predicted"/>
<organism evidence="1 2">
    <name type="scientific">Panagrolaimus sp. JU765</name>
    <dbReference type="NCBI Taxonomy" id="591449"/>
    <lineage>
        <taxon>Eukaryota</taxon>
        <taxon>Metazoa</taxon>
        <taxon>Ecdysozoa</taxon>
        <taxon>Nematoda</taxon>
        <taxon>Chromadorea</taxon>
        <taxon>Rhabditida</taxon>
        <taxon>Tylenchina</taxon>
        <taxon>Panagrolaimomorpha</taxon>
        <taxon>Panagrolaimoidea</taxon>
        <taxon>Panagrolaimidae</taxon>
        <taxon>Panagrolaimus</taxon>
    </lineage>
</organism>
<evidence type="ECO:0000313" key="1">
    <source>
        <dbReference type="Proteomes" id="UP000887576"/>
    </source>
</evidence>
<protein>
    <submittedName>
        <fullName evidence="2">SH3 domain-containing protein</fullName>
    </submittedName>
</protein>
<dbReference type="Proteomes" id="UP000887576">
    <property type="component" value="Unplaced"/>
</dbReference>
<evidence type="ECO:0000313" key="2">
    <source>
        <dbReference type="WBParaSite" id="JU765_v2.g11098.t1"/>
    </source>
</evidence>
<sequence>MGNCFSHQNNDRPSPPTNIYPNSNGNSVPSSFMTNHRMLPQMNVYKDESLIRHGGSQPALFHVNGSHILNSNNSNTMPNHLNRNGSKVVALFDYDSRVNGDISFKKDDIMILEDERYDFFF</sequence>
<name>A0AC34PY06_9BILA</name>